<evidence type="ECO:0000256" key="3">
    <source>
        <dbReference type="ARBA" id="ARBA00022801"/>
    </source>
</evidence>
<name>A0A2N1J6I9_9BACT</name>
<dbReference type="SUPFAM" id="SSF53474">
    <property type="entry name" value="alpha/beta-Hydrolases"/>
    <property type="match status" value="1"/>
</dbReference>
<reference evidence="7 8" key="1">
    <citation type="submission" date="2017-09" db="EMBL/GenBank/DDBJ databases">
        <title>Genomics of the genus Arcobacter.</title>
        <authorList>
            <person name="Perez-Cataluna A."/>
            <person name="Figueras M.J."/>
            <person name="Salas-Masso N."/>
        </authorList>
    </citation>
    <scope>NUCLEOTIDE SEQUENCE [LARGE SCALE GENOMIC DNA]</scope>
    <source>
        <strain evidence="7 8">DSM 18005</strain>
    </source>
</reference>
<evidence type="ECO:0000256" key="1">
    <source>
        <dbReference type="ARBA" id="ARBA00004496"/>
    </source>
</evidence>
<dbReference type="Proteomes" id="UP000233248">
    <property type="component" value="Unassembled WGS sequence"/>
</dbReference>
<dbReference type="InterPro" id="IPR050583">
    <property type="entry name" value="Mycobacterial_A85_antigen"/>
</dbReference>
<dbReference type="GO" id="GO:0005506">
    <property type="term" value="F:iron ion binding"/>
    <property type="evidence" value="ECO:0007669"/>
    <property type="project" value="InterPro"/>
</dbReference>
<keyword evidence="8" id="KW-1185">Reference proteome</keyword>
<dbReference type="Pfam" id="PF00756">
    <property type="entry name" value="Esterase"/>
    <property type="match status" value="1"/>
</dbReference>
<dbReference type="RefSeq" id="WP_101183222.1">
    <property type="nucleotide sequence ID" value="NZ_CP031218.1"/>
</dbReference>
<dbReference type="AlphaFoldDB" id="A0A2N1J6I9"/>
<evidence type="ECO:0000256" key="2">
    <source>
        <dbReference type="ARBA" id="ARBA00022490"/>
    </source>
</evidence>
<dbReference type="KEGG" id="ahs:AHALO_2340"/>
<evidence type="ECO:0000313" key="8">
    <source>
        <dbReference type="Proteomes" id="UP000233248"/>
    </source>
</evidence>
<evidence type="ECO:0000256" key="4">
    <source>
        <dbReference type="ARBA" id="ARBA00024201"/>
    </source>
</evidence>
<dbReference type="PANTHER" id="PTHR48098">
    <property type="entry name" value="ENTEROCHELIN ESTERASE-RELATED"/>
    <property type="match status" value="1"/>
</dbReference>
<dbReference type="Pfam" id="PF11806">
    <property type="entry name" value="Enterochelin_N"/>
    <property type="match status" value="1"/>
</dbReference>
<proteinExistence type="inferred from homology"/>
<dbReference type="PANTHER" id="PTHR48098:SF3">
    <property type="entry name" value="IRON(III) ENTEROBACTIN ESTERASE"/>
    <property type="match status" value="1"/>
</dbReference>
<evidence type="ECO:0000256" key="5">
    <source>
        <dbReference type="SAM" id="SignalP"/>
    </source>
</evidence>
<dbReference type="InterPro" id="IPR029058">
    <property type="entry name" value="AB_hydrolase_fold"/>
</dbReference>
<dbReference type="OrthoDB" id="9775130at2"/>
<protein>
    <recommendedName>
        <fullName evidence="6">Enterochelin esterase N-terminal domain-containing protein</fullName>
    </recommendedName>
</protein>
<dbReference type="Gene3D" id="2.60.40.10">
    <property type="entry name" value="Immunoglobulins"/>
    <property type="match status" value="1"/>
</dbReference>
<dbReference type="InterPro" id="IPR013783">
    <property type="entry name" value="Ig-like_fold"/>
</dbReference>
<keyword evidence="2" id="KW-0963">Cytoplasm</keyword>
<evidence type="ECO:0000259" key="6">
    <source>
        <dbReference type="Pfam" id="PF11806"/>
    </source>
</evidence>
<dbReference type="GO" id="GO:0006826">
    <property type="term" value="P:iron ion transport"/>
    <property type="evidence" value="ECO:0007669"/>
    <property type="project" value="InterPro"/>
</dbReference>
<dbReference type="GO" id="GO:0008849">
    <property type="term" value="F:enterochelin esterase activity"/>
    <property type="evidence" value="ECO:0007669"/>
    <property type="project" value="InterPro"/>
</dbReference>
<dbReference type="InterPro" id="IPR014756">
    <property type="entry name" value="Ig_E-set"/>
</dbReference>
<comment type="subcellular location">
    <subcellularLocation>
        <location evidence="1">Cytoplasm</location>
    </subcellularLocation>
</comment>
<feature type="signal peptide" evidence="5">
    <location>
        <begin position="1"/>
        <end position="22"/>
    </location>
</feature>
<dbReference type="EMBL" id="NXIF01000003">
    <property type="protein sequence ID" value="PKI82144.1"/>
    <property type="molecule type" value="Genomic_DNA"/>
</dbReference>
<keyword evidence="3" id="KW-0378">Hydrolase</keyword>
<sequence length="523" mass="61266">MSINFKTLFKLFSIFLYSFSFANSFKVDEILNYNSENLYQLNLQKRSFIIGSFKATSSFETLELLDKNRVLIKSLMINKKPQGNFYFVANYTGKYYLKIKNRNKQNRLKLKIDKIFHHQKEIKPQNKIISAFLKQELKNIEKTKNSKAFWEKVKKRGTPLIEHLKADEYILTFLHKGLNYNVKLIGGPTADYTDFIRYKNSDIWYKSFIVKKGIRMSYQIATDIPKLDAPRFTQKMALISNATIDPFNKTPYIYTKEKNMDKYHTLSTFFIKDDKIKDWGVEEGNKKGKTSTYNLKSKILNNSRDITIYKPHNYNYKKEHDILFVFDGENYQNKINTTLILDNLIANNMIKPTIAIFINNASKKSRSEELPPNKKFAKFMVKELFPFIQTKVKFTHKSSNTIITGSSYGGLASSYIAFLYPDFFGKVLSQSGSYWWAPKNKDEAQWLTKEFSKVKKKDIKFYLNAGTYETGFLPLDILETNRHFRTVLIAKNYDLTYEEFIGGHDYFAWKIYLANGLIALSNK</sequence>
<dbReference type="GO" id="GO:0005737">
    <property type="term" value="C:cytoplasm"/>
    <property type="evidence" value="ECO:0007669"/>
    <property type="project" value="UniProtKB-SubCell"/>
</dbReference>
<dbReference type="InterPro" id="IPR000801">
    <property type="entry name" value="Esterase-like"/>
</dbReference>
<evidence type="ECO:0000313" key="7">
    <source>
        <dbReference type="EMBL" id="PKI82144.1"/>
    </source>
</evidence>
<keyword evidence="5" id="KW-0732">Signal</keyword>
<accession>A0A2N1J6I9</accession>
<gene>
    <name evidence="7" type="ORF">CP960_00485</name>
</gene>
<comment type="caution">
    <text evidence="7">The sequence shown here is derived from an EMBL/GenBank/DDBJ whole genome shotgun (WGS) entry which is preliminary data.</text>
</comment>
<feature type="chain" id="PRO_5014910106" description="Enterochelin esterase N-terminal domain-containing protein" evidence="5">
    <location>
        <begin position="23"/>
        <end position="523"/>
    </location>
</feature>
<comment type="similarity">
    <text evidence="4">Belongs to the Fes family.</text>
</comment>
<dbReference type="SUPFAM" id="SSF81296">
    <property type="entry name" value="E set domains"/>
    <property type="match status" value="1"/>
</dbReference>
<dbReference type="Gene3D" id="3.40.50.1820">
    <property type="entry name" value="alpha/beta hydrolase"/>
    <property type="match status" value="1"/>
</dbReference>
<dbReference type="InterPro" id="IPR021764">
    <property type="entry name" value="Enterochelin_esterase_N"/>
</dbReference>
<organism evidence="7 8">
    <name type="scientific">Malaciobacter halophilus</name>
    <dbReference type="NCBI Taxonomy" id="197482"/>
    <lineage>
        <taxon>Bacteria</taxon>
        <taxon>Pseudomonadati</taxon>
        <taxon>Campylobacterota</taxon>
        <taxon>Epsilonproteobacteria</taxon>
        <taxon>Campylobacterales</taxon>
        <taxon>Arcobacteraceae</taxon>
        <taxon>Malaciobacter</taxon>
    </lineage>
</organism>
<feature type="domain" description="Enterochelin esterase N-terminal" evidence="6">
    <location>
        <begin position="194"/>
        <end position="256"/>
    </location>
</feature>